<dbReference type="Proteomes" id="UP001153954">
    <property type="component" value="Unassembled WGS sequence"/>
</dbReference>
<proteinExistence type="predicted"/>
<dbReference type="InterPro" id="IPR027417">
    <property type="entry name" value="P-loop_NTPase"/>
</dbReference>
<evidence type="ECO:0000259" key="2">
    <source>
        <dbReference type="PROSITE" id="PS51657"/>
    </source>
</evidence>
<dbReference type="EMBL" id="CAKOGL010000024">
    <property type="protein sequence ID" value="CAH2101785.1"/>
    <property type="molecule type" value="Genomic_DNA"/>
</dbReference>
<sequence length="690" mass="76416">MDNEAERIGISFCRSEGQDRLVVSPGFALLIKGSTQKTSFKRIKIDALAQKSDNDSIYRTVRLQNKVIALFEWGEESAFAQASSWLQRRGEIPGATPGRISVDSMRGEDLGYLKPQSRTSSPPAWLALGGTVLSGSERLQKKTEAQKAESVSPTPYDTTSKSKPRLMAIAKIIQATTSPKRGKRLPHLAPRSLVSTDRQSETLKRFTKDENPRYPQTPPATRTKADMGQVIPPKLRPASTPQQHAENAYIEFLAITKANCDVCLATCKKIMQSFQYGHENLLGVELEEAEAAIYNNDTREILRGNMSGRYMAAYNTTVGFVGAVEAEGQNEEPQAFHTPKGDPVVVVARCTRVMLGDRILEMAKTITGDPEVGSVFGAWQLPALKWINGVPGCGKTTYIVRNFDEENEVVVTTTVEAANDIRQKLTHHYGDKAKYKVRTMASILVNGFREGTKISRLTVDEALMNHFGAIVMAARLSEAKEVILVGDINQLPYIDRENLFEVRYSRPNLTVNISCELSCTHRNPKDVALAISEVYDRIYSSNPIVHSLRAERLTGARIPEKQNRTLYLVFTQEEKKELIGRGYGTGEGSSVMTIHEAQGQTSEEVIVIQTRAKRLKIHDSVSHAVVAVSRHTKTCVYYADDRDDAIGRFVGRAAEATTKEILEHTLKMAIHHRDTAVIEDVLAKLGAGAD</sequence>
<organism evidence="3 4">
    <name type="scientific">Euphydryas editha</name>
    <name type="common">Edith's checkerspot</name>
    <dbReference type="NCBI Taxonomy" id="104508"/>
    <lineage>
        <taxon>Eukaryota</taxon>
        <taxon>Metazoa</taxon>
        <taxon>Ecdysozoa</taxon>
        <taxon>Arthropoda</taxon>
        <taxon>Hexapoda</taxon>
        <taxon>Insecta</taxon>
        <taxon>Pterygota</taxon>
        <taxon>Neoptera</taxon>
        <taxon>Endopterygota</taxon>
        <taxon>Lepidoptera</taxon>
        <taxon>Glossata</taxon>
        <taxon>Ditrysia</taxon>
        <taxon>Papilionoidea</taxon>
        <taxon>Nymphalidae</taxon>
        <taxon>Nymphalinae</taxon>
        <taxon>Euphydryas</taxon>
    </lineage>
</organism>
<reference evidence="3" key="1">
    <citation type="submission" date="2022-03" db="EMBL/GenBank/DDBJ databases">
        <authorList>
            <person name="Tunstrom K."/>
        </authorList>
    </citation>
    <scope>NUCLEOTIDE SEQUENCE</scope>
</reference>
<dbReference type="Gene3D" id="3.40.50.300">
    <property type="entry name" value="P-loop containing nucleotide triphosphate hydrolases"/>
    <property type="match status" value="2"/>
</dbReference>
<evidence type="ECO:0000313" key="4">
    <source>
        <dbReference type="Proteomes" id="UP001153954"/>
    </source>
</evidence>
<feature type="compositionally biased region" description="Basic and acidic residues" evidence="1">
    <location>
        <begin position="138"/>
        <end position="147"/>
    </location>
</feature>
<feature type="region of interest" description="Disordered" evidence="1">
    <location>
        <begin position="137"/>
        <end position="161"/>
    </location>
</feature>
<dbReference type="GO" id="GO:0005524">
    <property type="term" value="F:ATP binding"/>
    <property type="evidence" value="ECO:0007669"/>
    <property type="project" value="InterPro"/>
</dbReference>
<dbReference type="AlphaFoldDB" id="A0AAU9UQU4"/>
<keyword evidence="4" id="KW-1185">Reference proteome</keyword>
<accession>A0AAU9UQU4</accession>
<dbReference type="PROSITE" id="PS51657">
    <property type="entry name" value="PSRV_HELICASE"/>
    <property type="match status" value="1"/>
</dbReference>
<feature type="domain" description="(+)RNA virus helicase C-terminal" evidence="2">
    <location>
        <begin position="348"/>
        <end position="672"/>
    </location>
</feature>
<protein>
    <recommendedName>
        <fullName evidence="2">(+)RNA virus helicase C-terminal domain-containing protein</fullName>
    </recommendedName>
</protein>
<gene>
    <name evidence="3" type="ORF">EEDITHA_LOCUS16505</name>
</gene>
<dbReference type="Pfam" id="PF01443">
    <property type="entry name" value="Viral_helicase1"/>
    <property type="match status" value="1"/>
</dbReference>
<comment type="caution">
    <text evidence="3">The sequence shown here is derived from an EMBL/GenBank/DDBJ whole genome shotgun (WGS) entry which is preliminary data.</text>
</comment>
<feature type="compositionally biased region" description="Polar residues" evidence="1">
    <location>
        <begin position="149"/>
        <end position="161"/>
    </location>
</feature>
<name>A0AAU9UQU4_EUPED</name>
<evidence type="ECO:0000313" key="3">
    <source>
        <dbReference type="EMBL" id="CAH2101785.1"/>
    </source>
</evidence>
<dbReference type="SUPFAM" id="SSF52540">
    <property type="entry name" value="P-loop containing nucleoside triphosphate hydrolases"/>
    <property type="match status" value="2"/>
</dbReference>
<evidence type="ECO:0000256" key="1">
    <source>
        <dbReference type="SAM" id="MobiDB-lite"/>
    </source>
</evidence>
<dbReference type="InterPro" id="IPR027351">
    <property type="entry name" value="(+)RNA_virus_helicase_core_dom"/>
</dbReference>